<dbReference type="GO" id="GO:0016192">
    <property type="term" value="P:vesicle-mediated transport"/>
    <property type="evidence" value="ECO:0007669"/>
    <property type="project" value="InterPro"/>
</dbReference>
<organism evidence="3 4">
    <name type="scientific">Schistosoma mattheei</name>
    <dbReference type="NCBI Taxonomy" id="31246"/>
    <lineage>
        <taxon>Eukaryota</taxon>
        <taxon>Metazoa</taxon>
        <taxon>Spiralia</taxon>
        <taxon>Lophotrochozoa</taxon>
        <taxon>Platyhelminthes</taxon>
        <taxon>Trematoda</taxon>
        <taxon>Digenea</taxon>
        <taxon>Strigeidida</taxon>
        <taxon>Schistosomatoidea</taxon>
        <taxon>Schistosomatidae</taxon>
        <taxon>Schistosoma</taxon>
    </lineage>
</organism>
<sequence>MKEVRTFKLDYGAEQIFGGHLLGVRSLTGLTFYDWLTGRIIRRIDNNPKGVYWNESGQLVALCTNDTFYILRYSADAVPDSNLPTINNNNHEDIDGYEKAFQ</sequence>
<name>A0A183Q5F6_9TREM</name>
<accession>A0A183Q5F6</accession>
<protein>
    <recommendedName>
        <fullName evidence="2">COPA/B second beta-propeller domain-containing protein</fullName>
    </recommendedName>
</protein>
<evidence type="ECO:0000313" key="4">
    <source>
        <dbReference type="Proteomes" id="UP000269396"/>
    </source>
</evidence>
<feature type="non-terminal residue" evidence="3">
    <location>
        <position position="102"/>
    </location>
</feature>
<dbReference type="EMBL" id="UZAL01048785">
    <property type="protein sequence ID" value="VDP85806.1"/>
    <property type="molecule type" value="Genomic_DNA"/>
</dbReference>
<dbReference type="Proteomes" id="UP000269396">
    <property type="component" value="Unassembled WGS sequence"/>
</dbReference>
<dbReference type="GO" id="GO:0030117">
    <property type="term" value="C:membrane coat"/>
    <property type="evidence" value="ECO:0007669"/>
    <property type="project" value="InterPro"/>
</dbReference>
<evidence type="ECO:0000259" key="2">
    <source>
        <dbReference type="Pfam" id="PF04053"/>
    </source>
</evidence>
<proteinExistence type="predicted"/>
<reference evidence="3 4" key="1">
    <citation type="submission" date="2018-11" db="EMBL/GenBank/DDBJ databases">
        <authorList>
            <consortium name="Pathogen Informatics"/>
        </authorList>
    </citation>
    <scope>NUCLEOTIDE SEQUENCE [LARGE SCALE GENOMIC DNA]</scope>
    <source>
        <strain>Denwood</strain>
        <strain evidence="4">Zambia</strain>
    </source>
</reference>
<keyword evidence="4" id="KW-1185">Reference proteome</keyword>
<evidence type="ECO:0000313" key="3">
    <source>
        <dbReference type="EMBL" id="VDP85806.1"/>
    </source>
</evidence>
<feature type="region of interest" description="Disordered" evidence="1">
    <location>
        <begin position="82"/>
        <end position="102"/>
    </location>
</feature>
<feature type="domain" description="COPA/B second beta-propeller" evidence="2">
    <location>
        <begin position="4"/>
        <end position="101"/>
    </location>
</feature>
<dbReference type="GO" id="GO:0005198">
    <property type="term" value="F:structural molecule activity"/>
    <property type="evidence" value="ECO:0007669"/>
    <property type="project" value="InterPro"/>
</dbReference>
<evidence type="ECO:0000256" key="1">
    <source>
        <dbReference type="SAM" id="MobiDB-lite"/>
    </source>
</evidence>
<dbReference type="Pfam" id="PF04053">
    <property type="entry name" value="B-prop_COPA_B_2nd"/>
    <property type="match status" value="1"/>
</dbReference>
<dbReference type="STRING" id="31246.A0A183Q5F6"/>
<dbReference type="AlphaFoldDB" id="A0A183Q5F6"/>
<feature type="compositionally biased region" description="Basic and acidic residues" evidence="1">
    <location>
        <begin position="90"/>
        <end position="102"/>
    </location>
</feature>
<dbReference type="GO" id="GO:0006886">
    <property type="term" value="P:intracellular protein transport"/>
    <property type="evidence" value="ECO:0007669"/>
    <property type="project" value="InterPro"/>
</dbReference>
<dbReference type="InterPro" id="IPR006692">
    <property type="entry name" value="Beta-prop_COPA/B_2nd"/>
</dbReference>
<gene>
    <name evidence="3" type="ORF">SMTD_LOCUS21842</name>
</gene>